<dbReference type="AlphaFoldDB" id="A0A482WMW6"/>
<keyword evidence="12" id="KW-1185">Reference proteome</keyword>
<feature type="domain" description="Tim10-like" evidence="10">
    <location>
        <begin position="9"/>
        <end position="61"/>
    </location>
</feature>
<dbReference type="EMBL" id="QKKF02030011">
    <property type="protein sequence ID" value="RZF34879.1"/>
    <property type="molecule type" value="Genomic_DNA"/>
</dbReference>
<keyword evidence="4 8" id="KW-0653">Protein transport</keyword>
<dbReference type="GO" id="GO:0046872">
    <property type="term" value="F:metal ion binding"/>
    <property type="evidence" value="ECO:0007669"/>
    <property type="project" value="UniProtKB-KW"/>
</dbReference>
<evidence type="ECO:0000256" key="2">
    <source>
        <dbReference type="ARBA" id="ARBA00022723"/>
    </source>
</evidence>
<dbReference type="Proteomes" id="UP000291343">
    <property type="component" value="Unassembled WGS sequence"/>
</dbReference>
<evidence type="ECO:0000313" key="11">
    <source>
        <dbReference type="EMBL" id="RZF34879.1"/>
    </source>
</evidence>
<evidence type="ECO:0000256" key="7">
    <source>
        <dbReference type="ARBA" id="ARBA00023157"/>
    </source>
</evidence>
<organism evidence="11 12">
    <name type="scientific">Laodelphax striatellus</name>
    <name type="common">Small brown planthopper</name>
    <name type="synonym">Delphax striatella</name>
    <dbReference type="NCBI Taxonomy" id="195883"/>
    <lineage>
        <taxon>Eukaryota</taxon>
        <taxon>Metazoa</taxon>
        <taxon>Ecdysozoa</taxon>
        <taxon>Arthropoda</taxon>
        <taxon>Hexapoda</taxon>
        <taxon>Insecta</taxon>
        <taxon>Pterygota</taxon>
        <taxon>Neoptera</taxon>
        <taxon>Paraneoptera</taxon>
        <taxon>Hemiptera</taxon>
        <taxon>Auchenorrhyncha</taxon>
        <taxon>Fulgoroidea</taxon>
        <taxon>Delphacidae</taxon>
        <taxon>Criomorphinae</taxon>
        <taxon>Laodelphax</taxon>
    </lineage>
</organism>
<sequence length="106" mass="12061">MDNASIGYFKDFLQQYNKITEACFSHCINALGDRSLLDDEKKCIDSCVIKHIRVNHKVQSVYLELQPMIINKRVEEFQNAQALSEQAQMQTLPETPATSQPITAQS</sequence>
<evidence type="ECO:0000256" key="3">
    <source>
        <dbReference type="ARBA" id="ARBA00022833"/>
    </source>
</evidence>
<dbReference type="InterPro" id="IPR004217">
    <property type="entry name" value="Tim10-like"/>
</dbReference>
<comment type="function">
    <text evidence="8">Mitochondrial intermembrane chaperone that participates in the import and insertion of some multi-pass transmembrane proteins into the mitochondrial inner membrane. Also required for the transfer of beta-barrel precursors from the TOM complex to the sorting and assembly machinery (SAM complex) of the outer membrane. Acts as a chaperone-like protein that protects the hydrophobic precursors from aggregation and guide them through the mitochondrial intermembrane space.</text>
</comment>
<keyword evidence="6 8" id="KW-0496">Mitochondrion</keyword>
<dbReference type="InterPro" id="IPR050673">
    <property type="entry name" value="Mito_inner_translocase_sub"/>
</dbReference>
<dbReference type="OrthoDB" id="1551503at2759"/>
<evidence type="ECO:0000256" key="5">
    <source>
        <dbReference type="ARBA" id="ARBA00023010"/>
    </source>
</evidence>
<evidence type="ECO:0000256" key="1">
    <source>
        <dbReference type="ARBA" id="ARBA00022448"/>
    </source>
</evidence>
<evidence type="ECO:0000256" key="4">
    <source>
        <dbReference type="ARBA" id="ARBA00022927"/>
    </source>
</evidence>
<protein>
    <recommendedName>
        <fullName evidence="8">Mitochondrial import inner membrane translocase subunit</fullName>
    </recommendedName>
</protein>
<name>A0A482WMW6_LAOST</name>
<comment type="domain">
    <text evidence="8">The twin CX3C motif contains 4 conserved Cys residues that form 2 disulfide bonds in the mitochondrial intermembrane space.</text>
</comment>
<evidence type="ECO:0000313" key="12">
    <source>
        <dbReference type="Proteomes" id="UP000291343"/>
    </source>
</evidence>
<dbReference type="FunCoup" id="A0A482WMW6">
    <property type="interactions" value="331"/>
</dbReference>
<dbReference type="Pfam" id="PF02953">
    <property type="entry name" value="zf-Tim10_DDP"/>
    <property type="match status" value="1"/>
</dbReference>
<evidence type="ECO:0000259" key="10">
    <source>
        <dbReference type="Pfam" id="PF02953"/>
    </source>
</evidence>
<keyword evidence="2" id="KW-0479">Metal-binding</keyword>
<gene>
    <name evidence="11" type="ORF">LSTR_LSTR012876</name>
</gene>
<proteinExistence type="inferred from homology"/>
<dbReference type="SMR" id="A0A482WMW6"/>
<keyword evidence="7 8" id="KW-1015">Disulfide bond</keyword>
<keyword evidence="1 8" id="KW-0813">Transport</keyword>
<dbReference type="PANTHER" id="PTHR13172">
    <property type="entry name" value="MITOCHONDRIAL IMPORT INNER MEMBRANE TRANSLOCASE SUBUNIT TIM9B"/>
    <property type="match status" value="1"/>
</dbReference>
<keyword evidence="8" id="KW-0472">Membrane</keyword>
<keyword evidence="8" id="KW-0143">Chaperone</keyword>
<evidence type="ECO:0000256" key="8">
    <source>
        <dbReference type="RuleBase" id="RU367043"/>
    </source>
</evidence>
<evidence type="ECO:0000256" key="9">
    <source>
        <dbReference type="SAM" id="MobiDB-lite"/>
    </source>
</evidence>
<keyword evidence="5 8" id="KW-0811">Translocation</keyword>
<feature type="region of interest" description="Disordered" evidence="9">
    <location>
        <begin position="85"/>
        <end position="106"/>
    </location>
</feature>
<comment type="caution">
    <text evidence="11">The sequence shown here is derived from an EMBL/GenBank/DDBJ whole genome shotgun (WGS) entry which is preliminary data.</text>
</comment>
<comment type="subcellular location">
    <subcellularLocation>
        <location evidence="8">Mitochondrion inner membrane</location>
        <topology evidence="8">Peripheral membrane protein</topology>
        <orientation evidence="8">Intermembrane side</orientation>
    </subcellularLocation>
</comment>
<evidence type="ECO:0000256" key="6">
    <source>
        <dbReference type="ARBA" id="ARBA00023128"/>
    </source>
</evidence>
<dbReference type="InParanoid" id="A0A482WMW6"/>
<keyword evidence="8" id="KW-0999">Mitochondrion inner membrane</keyword>
<keyword evidence="3" id="KW-0862">Zinc</keyword>
<dbReference type="Gene3D" id="1.10.287.810">
    <property type="entry name" value="Mitochondrial import inner membrane translocase subunit tim13 like domains"/>
    <property type="match status" value="1"/>
</dbReference>
<accession>A0A482WMW6</accession>
<dbReference type="InterPro" id="IPR035427">
    <property type="entry name" value="Tim10-like_dom_sf"/>
</dbReference>
<comment type="similarity">
    <text evidence="8">Belongs to the small Tim family.</text>
</comment>
<dbReference type="STRING" id="195883.A0A482WMW6"/>
<dbReference type="SUPFAM" id="SSF144122">
    <property type="entry name" value="Tim10-like"/>
    <property type="match status" value="1"/>
</dbReference>
<comment type="subunit">
    <text evidence="8">Heterohexamer.</text>
</comment>
<dbReference type="GO" id="GO:0015031">
    <property type="term" value="P:protein transport"/>
    <property type="evidence" value="ECO:0007669"/>
    <property type="project" value="UniProtKB-KW"/>
</dbReference>
<dbReference type="GO" id="GO:0005743">
    <property type="term" value="C:mitochondrial inner membrane"/>
    <property type="evidence" value="ECO:0007669"/>
    <property type="project" value="UniProtKB-SubCell"/>
</dbReference>
<reference evidence="11 12" key="1">
    <citation type="journal article" date="2017" name="Gigascience">
        <title>Genome sequence of the small brown planthopper, Laodelphax striatellus.</title>
        <authorList>
            <person name="Zhu J."/>
            <person name="Jiang F."/>
            <person name="Wang X."/>
            <person name="Yang P."/>
            <person name="Bao Y."/>
            <person name="Zhao W."/>
            <person name="Wang W."/>
            <person name="Lu H."/>
            <person name="Wang Q."/>
            <person name="Cui N."/>
            <person name="Li J."/>
            <person name="Chen X."/>
            <person name="Luo L."/>
            <person name="Yu J."/>
            <person name="Kang L."/>
            <person name="Cui F."/>
        </authorList>
    </citation>
    <scope>NUCLEOTIDE SEQUENCE [LARGE SCALE GENOMIC DNA]</scope>
    <source>
        <strain evidence="11">Lst14</strain>
    </source>
</reference>